<protein>
    <submittedName>
        <fullName evidence="2">Uncharacterized protein</fullName>
    </submittedName>
</protein>
<dbReference type="Proteomes" id="UP000277424">
    <property type="component" value="Unassembled WGS sequence"/>
</dbReference>
<accession>A0A420WQ69</accession>
<evidence type="ECO:0000313" key="3">
    <source>
        <dbReference type="Proteomes" id="UP000277424"/>
    </source>
</evidence>
<name>A0A420WQ69_9PROT</name>
<dbReference type="AlphaFoldDB" id="A0A420WQ69"/>
<dbReference type="OrthoDB" id="7632078at2"/>
<evidence type="ECO:0000256" key="1">
    <source>
        <dbReference type="SAM" id="MobiDB-lite"/>
    </source>
</evidence>
<proteinExistence type="predicted"/>
<sequence length="82" mass="9041">MPARAGRKTPTPAQRAWLARGIDQPGGKLPLFDEDGQRVNAQTIRSCIEQGWAEPWFANPLKPDWLVCKLTDAGRMALASNP</sequence>
<gene>
    <name evidence="2" type="ORF">BCL74_0980</name>
</gene>
<feature type="region of interest" description="Disordered" evidence="1">
    <location>
        <begin position="1"/>
        <end position="20"/>
    </location>
</feature>
<comment type="caution">
    <text evidence="2">The sequence shown here is derived from an EMBL/GenBank/DDBJ whole genome shotgun (WGS) entry which is preliminary data.</text>
</comment>
<reference evidence="2 3" key="1">
    <citation type="submission" date="2018-10" db="EMBL/GenBank/DDBJ databases">
        <title>Comparative analysis of microorganisms from saline springs in Andes Mountain Range, Colombia.</title>
        <authorList>
            <person name="Rubin E."/>
        </authorList>
    </citation>
    <scope>NUCLEOTIDE SEQUENCE [LARGE SCALE GENOMIC DNA]</scope>
    <source>
        <strain evidence="2 3">USBA 36</strain>
    </source>
</reference>
<dbReference type="EMBL" id="RBIG01000001">
    <property type="protein sequence ID" value="RKQ73201.1"/>
    <property type="molecule type" value="Genomic_DNA"/>
</dbReference>
<evidence type="ECO:0000313" key="2">
    <source>
        <dbReference type="EMBL" id="RKQ73201.1"/>
    </source>
</evidence>
<organism evidence="2 3">
    <name type="scientific">Oceanibaculum indicum</name>
    <dbReference type="NCBI Taxonomy" id="526216"/>
    <lineage>
        <taxon>Bacteria</taxon>
        <taxon>Pseudomonadati</taxon>
        <taxon>Pseudomonadota</taxon>
        <taxon>Alphaproteobacteria</taxon>
        <taxon>Rhodospirillales</taxon>
        <taxon>Oceanibaculaceae</taxon>
        <taxon>Oceanibaculum</taxon>
    </lineage>
</organism>
<dbReference type="RefSeq" id="WP_121217984.1">
    <property type="nucleotide sequence ID" value="NZ_RBIG01000001.1"/>
</dbReference>